<feature type="signal peptide" evidence="6">
    <location>
        <begin position="1"/>
        <end position="21"/>
    </location>
</feature>
<reference evidence="8" key="1">
    <citation type="submission" date="2023-03" db="EMBL/GenBank/DDBJ databases">
        <title>Mating type loci evolution in Malassezia.</title>
        <authorList>
            <person name="Coelho M.A."/>
        </authorList>
    </citation>
    <scope>NUCLEOTIDE SEQUENCE</scope>
    <source>
        <strain evidence="8">CBS 12830</strain>
    </source>
</reference>
<evidence type="ECO:0000256" key="2">
    <source>
        <dbReference type="ARBA" id="ARBA00022692"/>
    </source>
</evidence>
<comment type="subcellular location">
    <subcellularLocation>
        <location evidence="1">Membrane</location>
        <topology evidence="1">Multi-pass membrane protein</topology>
    </subcellularLocation>
</comment>
<dbReference type="PROSITE" id="PS51380">
    <property type="entry name" value="EXS"/>
    <property type="match status" value="1"/>
</dbReference>
<organism evidence="8 9">
    <name type="scientific">Malassezia equina</name>
    <dbReference type="NCBI Taxonomy" id="1381935"/>
    <lineage>
        <taxon>Eukaryota</taxon>
        <taxon>Fungi</taxon>
        <taxon>Dikarya</taxon>
        <taxon>Basidiomycota</taxon>
        <taxon>Ustilaginomycotina</taxon>
        <taxon>Malasseziomycetes</taxon>
        <taxon>Malasseziales</taxon>
        <taxon>Malasseziaceae</taxon>
        <taxon>Malassezia</taxon>
    </lineage>
</organism>
<protein>
    <submittedName>
        <fullName evidence="8">Protein-ER retention protein</fullName>
    </submittedName>
</protein>
<dbReference type="InterPro" id="IPR004342">
    <property type="entry name" value="EXS_C"/>
</dbReference>
<gene>
    <name evidence="8" type="primary">ERD1</name>
    <name evidence="8" type="ORF">MEQU1_002415</name>
</gene>
<sequence>MRRGAWSLLGLLGVAVGVVAAQAPIHTPYDATFARFLPPIFRVVLMTALCILGFGVDMQILAYWGMNPWGGSSKPASVHLPLAHESDSSSLPEAARRSGAETFYLLAASHVAWATMCWLFYRANTDPTTGARTLYAQAWEAATIVGLVALWIAPGPFRPLLRAWLHTLQRLFTPSLRQTISFSDVIAADILTSFAKVLGDVWLSLVVLAYLVAGQRLDDHVLGRAETQLAVPILISVPYLVRFRQCLSEYVTTKTHKTRSSRPLYNALKYMSALPVIWLRSGAGPPSRTVELLWYVSVLVNTLFSFWWDVTNDWGLDLLHVQSFRAMLWQPRARLPPLHRRTSSETRDDDGVELMHRRHARQPSMLRAPEKPLPLPTSIYWVLLAANLVLRFTWSLKLSSHWHYLLEWQRGLLLFEALELYLGPFACGMGACVFRPFVL</sequence>
<evidence type="ECO:0000313" key="8">
    <source>
        <dbReference type="EMBL" id="WFD23721.1"/>
    </source>
</evidence>
<dbReference type="GO" id="GO:0016020">
    <property type="term" value="C:membrane"/>
    <property type="evidence" value="ECO:0007669"/>
    <property type="project" value="UniProtKB-SubCell"/>
</dbReference>
<dbReference type="PANTHER" id="PTHR10783">
    <property type="entry name" value="XENOTROPIC AND POLYTROPIC RETROVIRUS RECEPTOR 1-RELATED"/>
    <property type="match status" value="1"/>
</dbReference>
<evidence type="ECO:0000313" key="9">
    <source>
        <dbReference type="Proteomes" id="UP001214415"/>
    </source>
</evidence>
<feature type="domain" description="EXS" evidence="7">
    <location>
        <begin position="222"/>
        <end position="439"/>
    </location>
</feature>
<dbReference type="EMBL" id="CP119903">
    <property type="protein sequence ID" value="WFD23721.1"/>
    <property type="molecule type" value="Genomic_DNA"/>
</dbReference>
<feature type="chain" id="PRO_5042061134" evidence="6">
    <location>
        <begin position="22"/>
        <end position="439"/>
    </location>
</feature>
<accession>A0AAF0IZA2</accession>
<keyword evidence="6" id="KW-0732">Signal</keyword>
<evidence type="ECO:0000256" key="6">
    <source>
        <dbReference type="SAM" id="SignalP"/>
    </source>
</evidence>
<evidence type="ECO:0000256" key="4">
    <source>
        <dbReference type="ARBA" id="ARBA00023136"/>
    </source>
</evidence>
<keyword evidence="2 5" id="KW-0812">Transmembrane</keyword>
<dbReference type="Proteomes" id="UP001214415">
    <property type="component" value="Chromosome 4"/>
</dbReference>
<feature type="transmembrane region" description="Helical" evidence="5">
    <location>
        <begin position="40"/>
        <end position="64"/>
    </location>
</feature>
<dbReference type="PANTHER" id="PTHR10783:SF46">
    <property type="entry name" value="PROTEIN ERD1 HOMOLOG 2"/>
    <property type="match status" value="1"/>
</dbReference>
<keyword evidence="3 5" id="KW-1133">Transmembrane helix</keyword>
<keyword evidence="4 5" id="KW-0472">Membrane</keyword>
<dbReference type="GO" id="GO:0005737">
    <property type="term" value="C:cytoplasm"/>
    <property type="evidence" value="ECO:0007669"/>
    <property type="project" value="TreeGrafter"/>
</dbReference>
<dbReference type="AlphaFoldDB" id="A0AAF0IZA2"/>
<keyword evidence="9" id="KW-1185">Reference proteome</keyword>
<dbReference type="Pfam" id="PF03124">
    <property type="entry name" value="EXS"/>
    <property type="match status" value="1"/>
</dbReference>
<feature type="transmembrane region" description="Helical" evidence="5">
    <location>
        <begin position="103"/>
        <end position="121"/>
    </location>
</feature>
<evidence type="ECO:0000259" key="7">
    <source>
        <dbReference type="PROSITE" id="PS51380"/>
    </source>
</evidence>
<evidence type="ECO:0000256" key="1">
    <source>
        <dbReference type="ARBA" id="ARBA00004141"/>
    </source>
</evidence>
<feature type="transmembrane region" description="Helical" evidence="5">
    <location>
        <begin position="141"/>
        <end position="165"/>
    </location>
</feature>
<name>A0AAF0IZA2_9BASI</name>
<proteinExistence type="predicted"/>
<evidence type="ECO:0000256" key="3">
    <source>
        <dbReference type="ARBA" id="ARBA00022989"/>
    </source>
</evidence>
<evidence type="ECO:0000256" key="5">
    <source>
        <dbReference type="SAM" id="Phobius"/>
    </source>
</evidence>